<proteinExistence type="predicted"/>
<gene>
    <name evidence="1" type="ORF">DRW07_11750</name>
</gene>
<dbReference type="Proteomes" id="UP000275281">
    <property type="component" value="Unassembled WGS sequence"/>
</dbReference>
<comment type="caution">
    <text evidence="1">The sequence shown here is derived from an EMBL/GenBank/DDBJ whole genome shotgun (WGS) entry which is preliminary data.</text>
</comment>
<reference evidence="1 2" key="1">
    <citation type="submission" date="2018-11" db="EMBL/GenBank/DDBJ databases">
        <authorList>
            <person name="Ye M.-Q."/>
            <person name="Du Z.-J."/>
        </authorList>
    </citation>
    <scope>NUCLEOTIDE SEQUENCE [LARGE SCALE GENOMIC DNA]</scope>
    <source>
        <strain evidence="1 2">U0105</strain>
    </source>
</reference>
<dbReference type="AlphaFoldDB" id="A0A3N5Y1A8"/>
<evidence type="ECO:0000313" key="1">
    <source>
        <dbReference type="EMBL" id="RPJ66743.1"/>
    </source>
</evidence>
<evidence type="ECO:0000313" key="2">
    <source>
        <dbReference type="Proteomes" id="UP000275281"/>
    </source>
</evidence>
<keyword evidence="2" id="KW-1185">Reference proteome</keyword>
<sequence length="70" mass="7486">MVGKLVEMDRSEISLVSGGGAWDDFWHDVGSAIGSLLAESAYSKQSKDMHDLGSAGNLDEFLSNQSDPLL</sequence>
<protein>
    <submittedName>
        <fullName evidence="1">Uncharacterized protein</fullName>
    </submittedName>
</protein>
<accession>A0A3N5Y1A8</accession>
<name>A0A3N5Y1A8_9ALTE</name>
<dbReference type="EMBL" id="RPOK01000003">
    <property type="protein sequence ID" value="RPJ66743.1"/>
    <property type="molecule type" value="Genomic_DNA"/>
</dbReference>
<organism evidence="1 2">
    <name type="scientific">Alteromonas sediminis</name>
    <dbReference type="NCBI Taxonomy" id="2259342"/>
    <lineage>
        <taxon>Bacteria</taxon>
        <taxon>Pseudomonadati</taxon>
        <taxon>Pseudomonadota</taxon>
        <taxon>Gammaproteobacteria</taxon>
        <taxon>Alteromonadales</taxon>
        <taxon>Alteromonadaceae</taxon>
        <taxon>Alteromonas/Salinimonas group</taxon>
        <taxon>Alteromonas</taxon>
    </lineage>
</organism>
<dbReference type="RefSeq" id="WP_124028100.1">
    <property type="nucleotide sequence ID" value="NZ_JBHRSN010000006.1"/>
</dbReference>
<dbReference type="OrthoDB" id="9802323at2"/>